<feature type="compositionally biased region" description="Basic residues" evidence="1">
    <location>
        <begin position="381"/>
        <end position="391"/>
    </location>
</feature>
<dbReference type="Gene3D" id="2.60.120.330">
    <property type="entry name" value="B-lactam Antibiotic, Isopenicillin N Synthase, Chain"/>
    <property type="match status" value="1"/>
</dbReference>
<evidence type="ECO:0000256" key="1">
    <source>
        <dbReference type="SAM" id="MobiDB-lite"/>
    </source>
</evidence>
<evidence type="ECO:0000259" key="2">
    <source>
        <dbReference type="Pfam" id="PF05118"/>
    </source>
</evidence>
<dbReference type="InterPro" id="IPR027443">
    <property type="entry name" value="IPNS-like_sf"/>
</dbReference>
<reference evidence="4" key="1">
    <citation type="journal article" date="2019" name="Int. J. Syst. Evol. Microbiol.">
        <title>The Global Catalogue of Microorganisms (GCM) 10K type strain sequencing project: providing services to taxonomists for standard genome sequencing and annotation.</title>
        <authorList>
            <consortium name="The Broad Institute Genomics Platform"/>
            <consortium name="The Broad Institute Genome Sequencing Center for Infectious Disease"/>
            <person name="Wu L."/>
            <person name="Ma J."/>
        </authorList>
    </citation>
    <scope>NUCLEOTIDE SEQUENCE [LARGE SCALE GENOMIC DNA]</scope>
    <source>
        <strain evidence="4">JCM 32306</strain>
    </source>
</reference>
<feature type="compositionally biased region" description="Polar residues" evidence="1">
    <location>
        <begin position="359"/>
        <end position="373"/>
    </location>
</feature>
<protein>
    <recommendedName>
        <fullName evidence="2">Aspartyl/asparaginy/proline hydroxylase domain-containing protein</fullName>
    </recommendedName>
</protein>
<accession>A0ABQ2RG21</accession>
<feature type="compositionally biased region" description="Low complexity" evidence="1">
    <location>
        <begin position="342"/>
        <end position="351"/>
    </location>
</feature>
<dbReference type="SUPFAM" id="SSF103642">
    <property type="entry name" value="Sec-C motif"/>
    <property type="match status" value="1"/>
</dbReference>
<feature type="domain" description="Aspartyl/asparaginy/proline hydroxylase" evidence="2">
    <location>
        <begin position="64"/>
        <end position="166"/>
    </location>
</feature>
<dbReference type="InterPro" id="IPR004027">
    <property type="entry name" value="SEC_C_motif"/>
</dbReference>
<comment type="caution">
    <text evidence="3">The sequence shown here is derived from an EMBL/GenBank/DDBJ whole genome shotgun (WGS) entry which is preliminary data.</text>
</comment>
<feature type="region of interest" description="Disordered" evidence="1">
    <location>
        <begin position="321"/>
        <end position="391"/>
    </location>
</feature>
<dbReference type="SUPFAM" id="SSF51197">
    <property type="entry name" value="Clavaminate synthase-like"/>
    <property type="match status" value="1"/>
</dbReference>
<keyword evidence="4" id="KW-1185">Reference proteome</keyword>
<dbReference type="InterPro" id="IPR007803">
    <property type="entry name" value="Asp/Arg/Pro-Hydrxlase"/>
</dbReference>
<sequence length="391" mass="44444">MKLPHEFYQLPYRFDVPKLIEEISQFTEDDWVTHHEGFQGNSAIPLISVNGEFNNDFKGPMKPTAALEKSPYIKQILASFGEVLSRSRLMRLAPGAQVPLHSDINYHWYKRVRVHIPITTTEQVQFYCHDKQVHMGAGECWIFDSWKYHKVENNSDQYRVHLVIDLAGSSAFWRTIFNHSRAIVASQTPPLACSSLDYQPEAQPEIITEQYNAPIIMPVAEVEYLTNELLAEVKHNPQNPAAEIDAFNLLIADFVADWRMLWLQFECQQQGWPQYHALREHTMKKAMQQVPSLQLTYSGSAVKAFEQLVIVACMNIELSQTRQSPPHQAAQPRPTSQPKPEPQSQSQSQASVMKPSATAADQQEITAPPTRNSPCPCGSGKRYKTCHGKMS</sequence>
<dbReference type="EMBL" id="BMQX01000019">
    <property type="protein sequence ID" value="GGQ25181.1"/>
    <property type="molecule type" value="Genomic_DNA"/>
</dbReference>
<dbReference type="Gene3D" id="3.10.450.50">
    <property type="match status" value="1"/>
</dbReference>
<organism evidence="3 4">
    <name type="scientific">Shewanella litoralis</name>
    <dbReference type="NCBI Taxonomy" id="2282700"/>
    <lineage>
        <taxon>Bacteria</taxon>
        <taxon>Pseudomonadati</taxon>
        <taxon>Pseudomonadota</taxon>
        <taxon>Gammaproteobacteria</taxon>
        <taxon>Alteromonadales</taxon>
        <taxon>Shewanellaceae</taxon>
        <taxon>Shewanella</taxon>
    </lineage>
</organism>
<dbReference type="Proteomes" id="UP000619118">
    <property type="component" value="Unassembled WGS sequence"/>
</dbReference>
<dbReference type="Pfam" id="PF02810">
    <property type="entry name" value="SEC-C"/>
    <property type="match status" value="1"/>
</dbReference>
<dbReference type="RefSeq" id="WP_160053173.1">
    <property type="nucleotide sequence ID" value="NZ_BMQX01000019.1"/>
</dbReference>
<evidence type="ECO:0000313" key="3">
    <source>
        <dbReference type="EMBL" id="GGQ25181.1"/>
    </source>
</evidence>
<proteinExistence type="predicted"/>
<dbReference type="Pfam" id="PF05118">
    <property type="entry name" value="Asp_Arg_Hydrox"/>
    <property type="match status" value="1"/>
</dbReference>
<gene>
    <name evidence="3" type="ORF">GCM10009411_26460</name>
</gene>
<name>A0ABQ2RG21_9GAMM</name>
<evidence type="ECO:0000313" key="4">
    <source>
        <dbReference type="Proteomes" id="UP000619118"/>
    </source>
</evidence>